<protein>
    <recommendedName>
        <fullName evidence="4">DUF2982 domain-containing protein</fullName>
    </recommendedName>
</protein>
<keyword evidence="1" id="KW-0472">Membrane</keyword>
<keyword evidence="1" id="KW-0812">Transmembrane</keyword>
<proteinExistence type="predicted"/>
<dbReference type="InterPro" id="IPR021367">
    <property type="entry name" value="DUF2982"/>
</dbReference>
<evidence type="ECO:0000313" key="2">
    <source>
        <dbReference type="EMBL" id="KMT65452.1"/>
    </source>
</evidence>
<dbReference type="RefSeq" id="WP_048691727.1">
    <property type="nucleotide sequence ID" value="NZ_KQ130488.1"/>
</dbReference>
<comment type="caution">
    <text evidence="2">The sequence shown here is derived from an EMBL/GenBank/DDBJ whole genome shotgun (WGS) entry which is preliminary data.</text>
</comment>
<name>A0A0J8GRU6_9ALTE</name>
<dbReference type="Pfam" id="PF11201">
    <property type="entry name" value="DUF2982"/>
    <property type="match status" value="1"/>
</dbReference>
<reference evidence="2 3" key="1">
    <citation type="submission" date="2015-04" db="EMBL/GenBank/DDBJ databases">
        <title>Draft Genome Sequence of the Novel Agar-Digesting Marine Bacterium Q1.</title>
        <authorList>
            <person name="Li Y."/>
            <person name="Li D."/>
            <person name="Chen G."/>
            <person name="Du Z."/>
        </authorList>
    </citation>
    <scope>NUCLEOTIDE SEQUENCE [LARGE SCALE GENOMIC DNA]</scope>
    <source>
        <strain evidence="2 3">Q1</strain>
    </source>
</reference>
<feature type="transmembrane region" description="Helical" evidence="1">
    <location>
        <begin position="43"/>
        <end position="61"/>
    </location>
</feature>
<evidence type="ECO:0000313" key="3">
    <source>
        <dbReference type="Proteomes" id="UP000037600"/>
    </source>
</evidence>
<dbReference type="OrthoDB" id="7061905at2"/>
<gene>
    <name evidence="2" type="ORF">XM47_08850</name>
</gene>
<sequence>MKENQIFIKASTAANGRSIFVISFICFVALFIIKLAWVEMYQIQIIFLIMASITGMILGYFKSSEPEFSFVLKVDGLYYQNRFGYIFISWDNISLVGVPKSVGLNQTEMAYVGIKLKQPELLLTSISLRLISHLMVEQKAIFEYYLRHSDKKFDDDYGSFILNSYKSEQETYTGLRAMFAHRMKQFREFSGYDIFFPETAMDRSSSEFKVLLNNYRQQGRNKL</sequence>
<keyword evidence="1" id="KW-1133">Transmembrane helix</keyword>
<dbReference type="AlphaFoldDB" id="A0A0J8GRU6"/>
<dbReference type="STRING" id="1513271.XM47_08850"/>
<keyword evidence="3" id="KW-1185">Reference proteome</keyword>
<dbReference type="EMBL" id="LAZL01000011">
    <property type="protein sequence ID" value="KMT65452.1"/>
    <property type="molecule type" value="Genomic_DNA"/>
</dbReference>
<dbReference type="Proteomes" id="UP000037600">
    <property type="component" value="Unassembled WGS sequence"/>
</dbReference>
<evidence type="ECO:0000256" key="1">
    <source>
        <dbReference type="SAM" id="Phobius"/>
    </source>
</evidence>
<accession>A0A0J8GRU6</accession>
<organism evidence="2 3">
    <name type="scientific">Catenovulum maritimum</name>
    <dbReference type="NCBI Taxonomy" id="1513271"/>
    <lineage>
        <taxon>Bacteria</taxon>
        <taxon>Pseudomonadati</taxon>
        <taxon>Pseudomonadota</taxon>
        <taxon>Gammaproteobacteria</taxon>
        <taxon>Alteromonadales</taxon>
        <taxon>Alteromonadaceae</taxon>
        <taxon>Catenovulum</taxon>
    </lineage>
</organism>
<evidence type="ECO:0008006" key="4">
    <source>
        <dbReference type="Google" id="ProtNLM"/>
    </source>
</evidence>
<feature type="transmembrane region" description="Helical" evidence="1">
    <location>
        <begin position="20"/>
        <end position="37"/>
    </location>
</feature>